<keyword evidence="2" id="KW-1185">Reference proteome</keyword>
<proteinExistence type="predicted"/>
<comment type="caution">
    <text evidence="1">The sequence shown here is derived from an EMBL/GenBank/DDBJ whole genome shotgun (WGS) entry which is preliminary data.</text>
</comment>
<reference evidence="2" key="1">
    <citation type="journal article" date="2022" name="Mol. Ecol. Resour.">
        <title>The genomes of chicory, endive, great burdock and yacon provide insights into Asteraceae palaeo-polyploidization history and plant inulin production.</title>
        <authorList>
            <person name="Fan W."/>
            <person name="Wang S."/>
            <person name="Wang H."/>
            <person name="Wang A."/>
            <person name="Jiang F."/>
            <person name="Liu H."/>
            <person name="Zhao H."/>
            <person name="Xu D."/>
            <person name="Zhang Y."/>
        </authorList>
    </citation>
    <scope>NUCLEOTIDE SEQUENCE [LARGE SCALE GENOMIC DNA]</scope>
    <source>
        <strain evidence="2">cv. Yunnan</strain>
    </source>
</reference>
<gene>
    <name evidence="1" type="ORF">L1987_15583</name>
</gene>
<evidence type="ECO:0000313" key="1">
    <source>
        <dbReference type="EMBL" id="KAI3815900.1"/>
    </source>
</evidence>
<dbReference type="EMBL" id="CM042022">
    <property type="protein sequence ID" value="KAI3815900.1"/>
    <property type="molecule type" value="Genomic_DNA"/>
</dbReference>
<accession>A0ACB9J8N1</accession>
<evidence type="ECO:0000313" key="2">
    <source>
        <dbReference type="Proteomes" id="UP001056120"/>
    </source>
</evidence>
<protein>
    <submittedName>
        <fullName evidence="1">Uncharacterized protein</fullName>
    </submittedName>
</protein>
<dbReference type="Proteomes" id="UP001056120">
    <property type="component" value="Linkage Group LG05"/>
</dbReference>
<name>A0ACB9J8N1_9ASTR</name>
<reference evidence="1 2" key="2">
    <citation type="journal article" date="2022" name="Mol. Ecol. Resour.">
        <title>The genomes of chicory, endive, great burdock and yacon provide insights into Asteraceae paleo-polyploidization history and plant inulin production.</title>
        <authorList>
            <person name="Fan W."/>
            <person name="Wang S."/>
            <person name="Wang H."/>
            <person name="Wang A."/>
            <person name="Jiang F."/>
            <person name="Liu H."/>
            <person name="Zhao H."/>
            <person name="Xu D."/>
            <person name="Zhang Y."/>
        </authorList>
    </citation>
    <scope>NUCLEOTIDE SEQUENCE [LARGE SCALE GENOMIC DNA]</scope>
    <source>
        <strain evidence="2">cv. Yunnan</strain>
        <tissue evidence="1">Leaves</tissue>
    </source>
</reference>
<organism evidence="1 2">
    <name type="scientific">Smallanthus sonchifolius</name>
    <dbReference type="NCBI Taxonomy" id="185202"/>
    <lineage>
        <taxon>Eukaryota</taxon>
        <taxon>Viridiplantae</taxon>
        <taxon>Streptophyta</taxon>
        <taxon>Embryophyta</taxon>
        <taxon>Tracheophyta</taxon>
        <taxon>Spermatophyta</taxon>
        <taxon>Magnoliopsida</taxon>
        <taxon>eudicotyledons</taxon>
        <taxon>Gunneridae</taxon>
        <taxon>Pentapetalae</taxon>
        <taxon>asterids</taxon>
        <taxon>campanulids</taxon>
        <taxon>Asterales</taxon>
        <taxon>Asteraceae</taxon>
        <taxon>Asteroideae</taxon>
        <taxon>Heliantheae alliance</taxon>
        <taxon>Millerieae</taxon>
        <taxon>Smallanthus</taxon>
    </lineage>
</organism>
<sequence length="157" mass="17644">MATILPTMVNQLNQNVAPRNPVCTFKHFNSCNPTKFYGNEGPTVLLQWFESIEGTFINVDCPENQKVRYATSVVQRRALTWWNGEKRNHGIEVALALPWDDVKTRITDEFCPCKEIHDAVLGSKPATLEEAIYLVAALTDNHVKAGTLSKKDAKKTL</sequence>